<dbReference type="PANTHER" id="PTHR31973">
    <property type="entry name" value="POLYPROTEIN, PUTATIVE-RELATED"/>
    <property type="match status" value="1"/>
</dbReference>
<dbReference type="Pfam" id="PF04434">
    <property type="entry name" value="SWIM"/>
    <property type="match status" value="1"/>
</dbReference>
<reference evidence="7 8" key="1">
    <citation type="submission" date="2024-01" db="EMBL/GenBank/DDBJ databases">
        <title>The complete chloroplast genome sequence of Lithospermum erythrorhizon: insights into the phylogenetic relationship among Boraginaceae species and the maternal lineages of purple gromwells.</title>
        <authorList>
            <person name="Okada T."/>
            <person name="Watanabe K."/>
        </authorList>
    </citation>
    <scope>NUCLEOTIDE SEQUENCE [LARGE SCALE GENOMIC DNA]</scope>
</reference>
<evidence type="ECO:0000256" key="5">
    <source>
        <dbReference type="SAM" id="MobiDB-lite"/>
    </source>
</evidence>
<keyword evidence="2 4" id="KW-0863">Zinc-finger</keyword>
<dbReference type="SMART" id="SM00575">
    <property type="entry name" value="ZnF_PMZ"/>
    <property type="match status" value="1"/>
</dbReference>
<evidence type="ECO:0000313" key="7">
    <source>
        <dbReference type="EMBL" id="GAA0158382.1"/>
    </source>
</evidence>
<organism evidence="7 8">
    <name type="scientific">Lithospermum erythrorhizon</name>
    <name type="common">Purple gromwell</name>
    <name type="synonym">Lithospermum officinale var. erythrorhizon</name>
    <dbReference type="NCBI Taxonomy" id="34254"/>
    <lineage>
        <taxon>Eukaryota</taxon>
        <taxon>Viridiplantae</taxon>
        <taxon>Streptophyta</taxon>
        <taxon>Embryophyta</taxon>
        <taxon>Tracheophyta</taxon>
        <taxon>Spermatophyta</taxon>
        <taxon>Magnoliopsida</taxon>
        <taxon>eudicotyledons</taxon>
        <taxon>Gunneridae</taxon>
        <taxon>Pentapetalae</taxon>
        <taxon>asterids</taxon>
        <taxon>lamiids</taxon>
        <taxon>Boraginales</taxon>
        <taxon>Boraginaceae</taxon>
        <taxon>Boraginoideae</taxon>
        <taxon>Lithospermeae</taxon>
        <taxon>Lithospermum</taxon>
    </lineage>
</organism>
<dbReference type="PANTHER" id="PTHR31973:SF187">
    <property type="entry name" value="MUTATOR TRANSPOSASE MUDRA PROTEIN"/>
    <property type="match status" value="1"/>
</dbReference>
<dbReference type="AlphaFoldDB" id="A0AAV3Q831"/>
<dbReference type="GO" id="GO:0008270">
    <property type="term" value="F:zinc ion binding"/>
    <property type="evidence" value="ECO:0007669"/>
    <property type="project" value="UniProtKB-KW"/>
</dbReference>
<dbReference type="Proteomes" id="UP001454036">
    <property type="component" value="Unassembled WGS sequence"/>
</dbReference>
<evidence type="ECO:0000259" key="6">
    <source>
        <dbReference type="PROSITE" id="PS50966"/>
    </source>
</evidence>
<evidence type="ECO:0000313" key="8">
    <source>
        <dbReference type="Proteomes" id="UP001454036"/>
    </source>
</evidence>
<accession>A0AAV3Q831</accession>
<feature type="domain" description="SWIM-type" evidence="6">
    <location>
        <begin position="92"/>
        <end position="124"/>
    </location>
</feature>
<proteinExistence type="predicted"/>
<evidence type="ECO:0000256" key="1">
    <source>
        <dbReference type="ARBA" id="ARBA00022723"/>
    </source>
</evidence>
<name>A0AAV3Q831_LITER</name>
<keyword evidence="3" id="KW-0862">Zinc</keyword>
<dbReference type="InterPro" id="IPR006564">
    <property type="entry name" value="Znf_PMZ"/>
</dbReference>
<sequence length="323" mass="36645">MNKLKDVDKHAHKWLLDHADARDKPIITMLELVRSKVMERIQKRYVAMSRKPGIVCIKIKKILEKVVADLVGYIIIWNGKYGFEVKAHAKQYTIDVAKNWCSCGSWQLSGIPCSHSIPYLLHLRKSVVAIVKECYKKDTFLNIYSNVLNPLNGMSLWDKENALPLQPPPHVKLADRPKKKRNRHITEVKKRGKKEILIKWVNANCGWCREPGHNVRSFPNKKAGNDPIHGCRTKYMSPRMASQPMPAQPRRPTRGRDIVLRGRRIAIKGRGAATRDRGAATRGRAKASSSAPAPTVESNDSDLNIVGVSYNPQIVQSSQREQR</sequence>
<evidence type="ECO:0000256" key="2">
    <source>
        <dbReference type="ARBA" id="ARBA00022771"/>
    </source>
</evidence>
<protein>
    <recommendedName>
        <fullName evidence="6">SWIM-type domain-containing protein</fullName>
    </recommendedName>
</protein>
<keyword evidence="1" id="KW-0479">Metal-binding</keyword>
<feature type="compositionally biased region" description="Polar residues" evidence="5">
    <location>
        <begin position="310"/>
        <end position="323"/>
    </location>
</feature>
<comment type="caution">
    <text evidence="7">The sequence shown here is derived from an EMBL/GenBank/DDBJ whole genome shotgun (WGS) entry which is preliminary data.</text>
</comment>
<feature type="compositionally biased region" description="Low complexity" evidence="5">
    <location>
        <begin position="280"/>
        <end position="291"/>
    </location>
</feature>
<evidence type="ECO:0000256" key="3">
    <source>
        <dbReference type="ARBA" id="ARBA00022833"/>
    </source>
</evidence>
<evidence type="ECO:0000256" key="4">
    <source>
        <dbReference type="PROSITE-ProRule" id="PRU00325"/>
    </source>
</evidence>
<dbReference type="PROSITE" id="PS50966">
    <property type="entry name" value="ZF_SWIM"/>
    <property type="match status" value="1"/>
</dbReference>
<keyword evidence="8" id="KW-1185">Reference proteome</keyword>
<dbReference type="InterPro" id="IPR007527">
    <property type="entry name" value="Znf_SWIM"/>
</dbReference>
<gene>
    <name evidence="7" type="ORF">LIER_38634</name>
</gene>
<feature type="region of interest" description="Disordered" evidence="5">
    <location>
        <begin position="267"/>
        <end position="323"/>
    </location>
</feature>
<dbReference type="EMBL" id="BAABME010019803">
    <property type="protein sequence ID" value="GAA0158382.1"/>
    <property type="molecule type" value="Genomic_DNA"/>
</dbReference>